<dbReference type="InterPro" id="IPR029460">
    <property type="entry name" value="DNAPol_HHH"/>
</dbReference>
<reference evidence="2" key="1">
    <citation type="journal article" date="2015" name="Nature">
        <title>Complex archaea that bridge the gap between prokaryotes and eukaryotes.</title>
        <authorList>
            <person name="Spang A."/>
            <person name="Saw J.H."/>
            <person name="Jorgensen S.L."/>
            <person name="Zaremba-Niedzwiedzka K."/>
            <person name="Martijn J."/>
            <person name="Lind A.E."/>
            <person name="van Eijk R."/>
            <person name="Schleper C."/>
            <person name="Guy L."/>
            <person name="Ettema T.J."/>
        </authorList>
    </citation>
    <scope>NUCLEOTIDE SEQUENCE</scope>
</reference>
<protein>
    <recommendedName>
        <fullName evidence="1">DNA polymerase helix-hairpin-helix motif domain-containing protein</fullName>
    </recommendedName>
</protein>
<dbReference type="InterPro" id="IPR004805">
    <property type="entry name" value="DnaE2/DnaE/PolC"/>
</dbReference>
<dbReference type="AlphaFoldDB" id="A0A0F9H197"/>
<sequence>VPPHINNSSSKFEVGDDNKIYMGLSAVRGCGKATNQILEERNRRGPFANFVDFCQRLPSVNKNEKVGLVKAGAFSWDTTLTDRNKMDNIEIINKLVRKKTKKIDGSKIPVVQILMNCFIDGNEFTDIQKQENEREVLSSFITGHPAAIYQRLSPFLERGDTKIVCPSSLQECTIGESILVIGMIDTIKKKATIRGKNPGTPYISMTLSDNEVTILINIWYPLCNDMEKFLTEKQIVMLQCVTKKDRYREDFLSLGVDTGIMLTNGIPIQGVFANSGEDPSILVENIGGLVEGITIIGERKYASIRGGKIAVLPNILEKAIEKNPTSRYLISMDSLQ</sequence>
<gene>
    <name evidence="2" type="ORF">LCGC14_1760560</name>
</gene>
<dbReference type="PANTHER" id="PTHR32294">
    <property type="entry name" value="DNA POLYMERASE III SUBUNIT ALPHA"/>
    <property type="match status" value="1"/>
</dbReference>
<comment type="caution">
    <text evidence="2">The sequence shown here is derived from an EMBL/GenBank/DDBJ whole genome shotgun (WGS) entry which is preliminary data.</text>
</comment>
<evidence type="ECO:0000313" key="2">
    <source>
        <dbReference type="EMBL" id="KKM04809.1"/>
    </source>
</evidence>
<dbReference type="Gene3D" id="1.10.150.870">
    <property type="match status" value="1"/>
</dbReference>
<organism evidence="2">
    <name type="scientific">marine sediment metagenome</name>
    <dbReference type="NCBI Taxonomy" id="412755"/>
    <lineage>
        <taxon>unclassified sequences</taxon>
        <taxon>metagenomes</taxon>
        <taxon>ecological metagenomes</taxon>
    </lineage>
</organism>
<accession>A0A0F9H197</accession>
<dbReference type="Pfam" id="PF14579">
    <property type="entry name" value="HHH_6"/>
    <property type="match status" value="1"/>
</dbReference>
<name>A0A0F9H197_9ZZZZ</name>
<evidence type="ECO:0000259" key="1">
    <source>
        <dbReference type="Pfam" id="PF14579"/>
    </source>
</evidence>
<dbReference type="GO" id="GO:0006260">
    <property type="term" value="P:DNA replication"/>
    <property type="evidence" value="ECO:0007669"/>
    <property type="project" value="InterPro"/>
</dbReference>
<dbReference type="GO" id="GO:0008408">
    <property type="term" value="F:3'-5' exonuclease activity"/>
    <property type="evidence" value="ECO:0007669"/>
    <property type="project" value="InterPro"/>
</dbReference>
<feature type="domain" description="DNA polymerase helix-hairpin-helix motif" evidence="1">
    <location>
        <begin position="2"/>
        <end position="75"/>
    </location>
</feature>
<dbReference type="EMBL" id="LAZR01016375">
    <property type="protein sequence ID" value="KKM04809.1"/>
    <property type="molecule type" value="Genomic_DNA"/>
</dbReference>
<feature type="non-terminal residue" evidence="2">
    <location>
        <position position="1"/>
    </location>
</feature>
<dbReference type="PANTHER" id="PTHR32294:SF0">
    <property type="entry name" value="DNA POLYMERASE III SUBUNIT ALPHA"/>
    <property type="match status" value="1"/>
</dbReference>
<proteinExistence type="predicted"/>